<protein>
    <submittedName>
        <fullName evidence="2">Kelch 29 isoform X1</fullName>
    </submittedName>
</protein>
<feature type="region of interest" description="Disordered" evidence="1">
    <location>
        <begin position="1"/>
        <end position="46"/>
    </location>
</feature>
<organism evidence="2 3">
    <name type="scientific">Labeo rohita</name>
    <name type="common">Indian major carp</name>
    <name type="synonym">Cyprinus rohita</name>
    <dbReference type="NCBI Taxonomy" id="84645"/>
    <lineage>
        <taxon>Eukaryota</taxon>
        <taxon>Metazoa</taxon>
        <taxon>Chordata</taxon>
        <taxon>Craniata</taxon>
        <taxon>Vertebrata</taxon>
        <taxon>Euteleostomi</taxon>
        <taxon>Actinopterygii</taxon>
        <taxon>Neopterygii</taxon>
        <taxon>Teleostei</taxon>
        <taxon>Ostariophysi</taxon>
        <taxon>Cypriniformes</taxon>
        <taxon>Cyprinidae</taxon>
        <taxon>Labeoninae</taxon>
        <taxon>Labeonini</taxon>
        <taxon>Labeo</taxon>
    </lineage>
</organism>
<reference evidence="2 3" key="1">
    <citation type="submission" date="2018-03" db="EMBL/GenBank/DDBJ databases">
        <title>Draft genome sequence of Rohu Carp (Labeo rohita).</title>
        <authorList>
            <person name="Das P."/>
            <person name="Kushwaha B."/>
            <person name="Joshi C.G."/>
            <person name="Kumar D."/>
            <person name="Nagpure N.S."/>
            <person name="Sahoo L."/>
            <person name="Das S.P."/>
            <person name="Bit A."/>
            <person name="Patnaik S."/>
            <person name="Meher P.K."/>
            <person name="Jayasankar P."/>
            <person name="Koringa P.G."/>
            <person name="Patel N.V."/>
            <person name="Hinsu A.T."/>
            <person name="Kumar R."/>
            <person name="Pandey M."/>
            <person name="Agarwal S."/>
            <person name="Srivastava S."/>
            <person name="Singh M."/>
            <person name="Iquebal M.A."/>
            <person name="Jaiswal S."/>
            <person name="Angadi U.B."/>
            <person name="Kumar N."/>
            <person name="Raza M."/>
            <person name="Shah T.M."/>
            <person name="Rai A."/>
            <person name="Jena J.K."/>
        </authorList>
    </citation>
    <scope>NUCLEOTIDE SEQUENCE [LARGE SCALE GENOMIC DNA]</scope>
    <source>
        <strain evidence="2">DASCIFA01</strain>
        <tissue evidence="2">Testis</tissue>
    </source>
</reference>
<dbReference type="EMBL" id="QBIY01012564">
    <property type="protein sequence ID" value="RXN23277.1"/>
    <property type="molecule type" value="Genomic_DNA"/>
</dbReference>
<keyword evidence="3" id="KW-1185">Reference proteome</keyword>
<dbReference type="Proteomes" id="UP000290572">
    <property type="component" value="Unassembled WGS sequence"/>
</dbReference>
<dbReference type="STRING" id="84645.A0A498N3F0"/>
<name>A0A498N3F0_LABRO</name>
<feature type="compositionally biased region" description="Basic and acidic residues" evidence="1">
    <location>
        <begin position="8"/>
        <end position="23"/>
    </location>
</feature>
<comment type="caution">
    <text evidence="2">The sequence shown here is derived from an EMBL/GenBank/DDBJ whole genome shotgun (WGS) entry which is preliminary data.</text>
</comment>
<dbReference type="AlphaFoldDB" id="A0A498N3F0"/>
<accession>A0A498N3F0</accession>
<evidence type="ECO:0000256" key="1">
    <source>
        <dbReference type="SAM" id="MobiDB-lite"/>
    </source>
</evidence>
<gene>
    <name evidence="2" type="ORF">ROHU_023092</name>
</gene>
<sequence length="97" mass="10237">MSRHHHRFERDYRGPWDRRERASGLHNGVGNSTCSSAPPVANGNNRPGLLPLPVIPSLLPTPVTIAVTSASNDLAAKRSGAAASAAAPVVKFVLSLF</sequence>
<evidence type="ECO:0000313" key="2">
    <source>
        <dbReference type="EMBL" id="RXN23277.1"/>
    </source>
</evidence>
<evidence type="ECO:0000313" key="3">
    <source>
        <dbReference type="Proteomes" id="UP000290572"/>
    </source>
</evidence>
<proteinExistence type="predicted"/>